<evidence type="ECO:0000313" key="17">
    <source>
        <dbReference type="Ensembl" id="ENSATEP00000013023.1"/>
    </source>
</evidence>
<name>A0A3Q1I6U5_ANATE</name>
<comment type="function">
    <text evidence="15">Receptor for the thyroid-stimulating hormone (TSH) or thyrotropin. Also acts as a receptor for the heterodimeric glycoprotein hormone (GPHA2:GPHB5) or thyrostimulin. The activity of this receptor is mediated by G proteins which activate adenylate cyclase. Plays a central role in controlling thyroid cell metabolism.</text>
</comment>
<feature type="transmembrane region" description="Helical" evidence="15">
    <location>
        <begin position="621"/>
        <end position="641"/>
    </location>
</feature>
<dbReference type="GO" id="GO:0009755">
    <property type="term" value="P:hormone-mediated signaling pathway"/>
    <property type="evidence" value="ECO:0007669"/>
    <property type="project" value="TreeGrafter"/>
</dbReference>
<keyword evidence="13" id="KW-0325">Glycoprotein</keyword>
<evidence type="ECO:0000256" key="15">
    <source>
        <dbReference type="RuleBase" id="RU361222"/>
    </source>
</evidence>
<keyword evidence="14 15" id="KW-0807">Transducer</keyword>
<dbReference type="InterPro" id="IPR002274">
    <property type="entry name" value="TSH_rcpt"/>
</dbReference>
<reference evidence="17" key="1">
    <citation type="submission" date="2021-04" db="EMBL/GenBank/DDBJ databases">
        <authorList>
            <consortium name="Wellcome Sanger Institute Data Sharing"/>
        </authorList>
    </citation>
    <scope>NUCLEOTIDE SEQUENCE [LARGE SCALE GENOMIC DNA]</scope>
</reference>
<keyword evidence="5 15" id="KW-0812">Transmembrane</keyword>
<evidence type="ECO:0000256" key="10">
    <source>
        <dbReference type="ARBA" id="ARBA00023136"/>
    </source>
</evidence>
<keyword evidence="18" id="KW-1185">Reference proteome</keyword>
<keyword evidence="4" id="KW-0433">Leucine-rich repeat</keyword>
<dbReference type="GO" id="GO:0008528">
    <property type="term" value="F:G protein-coupled peptide receptor activity"/>
    <property type="evidence" value="ECO:0007669"/>
    <property type="project" value="TreeGrafter"/>
</dbReference>
<dbReference type="SUPFAM" id="SSF81321">
    <property type="entry name" value="Family A G protein-coupled receptor-like"/>
    <property type="match status" value="1"/>
</dbReference>
<feature type="transmembrane region" description="Helical" evidence="15">
    <location>
        <begin position="414"/>
        <end position="434"/>
    </location>
</feature>
<dbReference type="SUPFAM" id="SSF52058">
    <property type="entry name" value="L domain-like"/>
    <property type="match status" value="1"/>
</dbReference>
<feature type="domain" description="G-protein coupled receptors family 1 profile" evidence="16">
    <location>
        <begin position="426"/>
        <end position="699"/>
    </location>
</feature>
<dbReference type="Gene3D" id="3.80.10.10">
    <property type="entry name" value="Ribonuclease Inhibitor"/>
    <property type="match status" value="1"/>
</dbReference>
<reference evidence="17" key="3">
    <citation type="submission" date="2025-09" db="UniProtKB">
        <authorList>
            <consortium name="Ensembl"/>
        </authorList>
    </citation>
    <scope>IDENTIFICATION</scope>
</reference>
<gene>
    <name evidence="15" type="primary">TSHR</name>
</gene>
<evidence type="ECO:0000313" key="18">
    <source>
        <dbReference type="Proteomes" id="UP000265040"/>
    </source>
</evidence>
<evidence type="ECO:0000256" key="12">
    <source>
        <dbReference type="ARBA" id="ARBA00023170"/>
    </source>
</evidence>
<evidence type="ECO:0000259" key="16">
    <source>
        <dbReference type="PROSITE" id="PS50262"/>
    </source>
</evidence>
<proteinExistence type="inferred from homology"/>
<evidence type="ECO:0000256" key="14">
    <source>
        <dbReference type="ARBA" id="ARBA00023224"/>
    </source>
</evidence>
<dbReference type="InterPro" id="IPR000276">
    <property type="entry name" value="GPCR_Rhodpsn"/>
</dbReference>
<evidence type="ECO:0000256" key="6">
    <source>
        <dbReference type="ARBA" id="ARBA00022729"/>
    </source>
</evidence>
<keyword evidence="9 15" id="KW-0297">G-protein coupled receptor</keyword>
<dbReference type="Ensembl" id="ENSATET00000013239.2">
    <property type="protein sequence ID" value="ENSATEP00000013023.1"/>
    <property type="gene ID" value="ENSATEG00000009095.2"/>
</dbReference>
<evidence type="ECO:0000256" key="1">
    <source>
        <dbReference type="ARBA" id="ARBA00004554"/>
    </source>
</evidence>
<keyword evidence="10 15" id="KW-0472">Membrane</keyword>
<dbReference type="GO" id="GO:0016323">
    <property type="term" value="C:basolateral plasma membrane"/>
    <property type="evidence" value="ECO:0007669"/>
    <property type="project" value="UniProtKB-SubCell"/>
</dbReference>
<dbReference type="GO" id="GO:0004996">
    <property type="term" value="F:thyroid-stimulating hormone receptor activity"/>
    <property type="evidence" value="ECO:0007669"/>
    <property type="project" value="InterPro"/>
</dbReference>
<dbReference type="AlphaFoldDB" id="A0A3Q1I6U5"/>
<evidence type="ECO:0000256" key="5">
    <source>
        <dbReference type="ARBA" id="ARBA00022692"/>
    </source>
</evidence>
<dbReference type="PANTHER" id="PTHR24372">
    <property type="entry name" value="GLYCOPROTEIN HORMONE RECEPTOR"/>
    <property type="match status" value="1"/>
</dbReference>
<dbReference type="PRINTS" id="PR00373">
    <property type="entry name" value="GLYCHORMONER"/>
</dbReference>
<feature type="signal peptide" evidence="15">
    <location>
        <begin position="1"/>
        <end position="19"/>
    </location>
</feature>
<feature type="transmembrane region" description="Helical" evidence="15">
    <location>
        <begin position="647"/>
        <end position="666"/>
    </location>
</feature>
<dbReference type="STRING" id="64144.ENSATEP00000013023"/>
<comment type="similarity">
    <text evidence="15">Belongs to the G-protein coupled receptor 1 family. FSH/LSH/TSH subfamily.</text>
</comment>
<dbReference type="Pfam" id="PF13306">
    <property type="entry name" value="LRR_5"/>
    <property type="match status" value="2"/>
</dbReference>
<dbReference type="PANTHER" id="PTHR24372:SF0">
    <property type="entry name" value="THYROTROPIN RECEPTOR"/>
    <property type="match status" value="1"/>
</dbReference>
<dbReference type="PRINTS" id="PR01145">
    <property type="entry name" value="TSHRECEPTOR"/>
</dbReference>
<dbReference type="Gene3D" id="1.20.1070.10">
    <property type="entry name" value="Rhodopsin 7-helix transmembrane proteins"/>
    <property type="match status" value="1"/>
</dbReference>
<dbReference type="OMA" id="VICNLTW"/>
<dbReference type="PROSITE" id="PS50262">
    <property type="entry name" value="G_PROTEIN_RECEP_F1_2"/>
    <property type="match status" value="1"/>
</dbReference>
<dbReference type="FunFam" id="1.20.1070.10:FF:000019">
    <property type="entry name" value="Lutropin-choriogonadotropic hormone receptor"/>
    <property type="match status" value="1"/>
</dbReference>
<keyword evidence="12 15" id="KW-0675">Receptor</keyword>
<feature type="chain" id="PRO_5018376526" description="Thyrotropin receptor" evidence="15">
    <location>
        <begin position="20"/>
        <end position="757"/>
    </location>
</feature>
<evidence type="ECO:0000256" key="13">
    <source>
        <dbReference type="ARBA" id="ARBA00023180"/>
    </source>
</evidence>
<dbReference type="InterPro" id="IPR017452">
    <property type="entry name" value="GPCR_Rhodpsn_7TM"/>
</dbReference>
<dbReference type="PRINTS" id="PR00237">
    <property type="entry name" value="GPCRRHODOPSN"/>
</dbReference>
<dbReference type="CDD" id="cd15136">
    <property type="entry name" value="7tmA_Glyco_hormone_R"/>
    <property type="match status" value="1"/>
</dbReference>
<dbReference type="Pfam" id="PF00001">
    <property type="entry name" value="7tm_1"/>
    <property type="match status" value="1"/>
</dbReference>
<keyword evidence="7" id="KW-0677">Repeat</keyword>
<dbReference type="GO" id="GO:0007189">
    <property type="term" value="P:adenylate cyclase-activating G protein-coupled receptor signaling pathway"/>
    <property type="evidence" value="ECO:0007669"/>
    <property type="project" value="TreeGrafter"/>
</dbReference>
<dbReference type="InParanoid" id="A0A3Q1I6U5"/>
<evidence type="ECO:0000256" key="3">
    <source>
        <dbReference type="ARBA" id="ARBA00022475"/>
    </source>
</evidence>
<evidence type="ECO:0000256" key="4">
    <source>
        <dbReference type="ARBA" id="ARBA00022614"/>
    </source>
</evidence>
<dbReference type="OrthoDB" id="5981530at2759"/>
<keyword evidence="8 15" id="KW-1133">Transmembrane helix</keyword>
<dbReference type="Proteomes" id="UP000265040">
    <property type="component" value="Chromosome 22"/>
</dbReference>
<evidence type="ECO:0000256" key="2">
    <source>
        <dbReference type="ARBA" id="ARBA00017324"/>
    </source>
</evidence>
<keyword evidence="6 15" id="KW-0732">Signal</keyword>
<dbReference type="InterPro" id="IPR002131">
    <property type="entry name" value="Gphrmn_rcpt_fam"/>
</dbReference>
<feature type="transmembrane region" description="Helical" evidence="15">
    <location>
        <begin position="491"/>
        <end position="512"/>
    </location>
</feature>
<feature type="transmembrane region" description="Helical" evidence="15">
    <location>
        <begin position="446"/>
        <end position="471"/>
    </location>
</feature>
<evidence type="ECO:0000256" key="8">
    <source>
        <dbReference type="ARBA" id="ARBA00022989"/>
    </source>
</evidence>
<sequence length="757" mass="85386">MRPDLNLLFVLFTAKVTLSLEYCPTYCQCNWNISSVSCFGVEVMPVFHSSTQEVWLEGTKLSSIPQNAFTNLDKISHIYILDDVTLNYLDRHSFHNLSRATHIQLTGLKALSHIDQEAFKDLPNLKYLGIINTGLITFPGLHYIQSTQEDFILEIVDNVFIKVIPSNSFTGISENALTIMLNSNGLKEIQRYAFNGSRLEEVFLHRNVDLVKIDELAFCGVIRGPTHIDLSETRVSSLPSIGMETIEKLRAKNTWALKALPHFGAFLHLQSAELTFPSHCCGLKTLKRWRGPFEAVICNLTWTALGKLQEPSAVLSTGSSTGHKIYQHLKGNFALPTASTTTHSHHHQTPTYATEQSQTEGVFYVELPTENFNEGFDFGQCNEFHTDDHGLLCRPLPDALNPCEDVMSQGFLRVLVWVVSLLAISANLLVMFILQTSQQKLSVTRFLMGHLAFADFSMGVYLLLIASVDLYTRSHYYLYAIAWQTGSGCNLAGTLSVFASELSVYTLTLISFQRWHAIFYAMRPDKKMRLRHAAVLMLVGWVLCVVLALLPLVGVSSYQKVSICLPMDTETFAAQTYVVSLLMVNVIAFMVVCLCYLHIYCMVHNPQHQSSSCDMSMAKRMAILIFTNFLCLAPICFYGLSAALHQPLMTITDSKVWLLLLTTFFVPVYKIKANLCCFFPQVLLVLFYPLNSCAHPFFYAILTKAFHRDILMLLSRMGMCQRQAHLYRSQLVSIIPHTYRETTSAPLSSKTAEKMFM</sequence>
<reference evidence="17" key="2">
    <citation type="submission" date="2025-08" db="UniProtKB">
        <authorList>
            <consortium name="Ensembl"/>
        </authorList>
    </citation>
    <scope>IDENTIFICATION</scope>
</reference>
<accession>A0A3Q1I6U5</accession>
<keyword evidence="11" id="KW-1015">Disulfide bond</keyword>
<dbReference type="InterPro" id="IPR032675">
    <property type="entry name" value="LRR_dom_sf"/>
</dbReference>
<dbReference type="GeneTree" id="ENSGT00940000156510"/>
<dbReference type="InterPro" id="IPR026906">
    <property type="entry name" value="LRR_5"/>
</dbReference>
<feature type="transmembrane region" description="Helical" evidence="15">
    <location>
        <begin position="533"/>
        <end position="554"/>
    </location>
</feature>
<evidence type="ECO:0000256" key="9">
    <source>
        <dbReference type="ARBA" id="ARBA00023040"/>
    </source>
</evidence>
<protein>
    <recommendedName>
        <fullName evidence="2 15">Thyrotropin receptor</fullName>
    </recommendedName>
</protein>
<comment type="subcellular location">
    <subcellularLocation>
        <location evidence="1">Basolateral cell membrane</location>
        <topology evidence="1">Multi-pass membrane protein</topology>
    </subcellularLocation>
    <subcellularLocation>
        <location evidence="15">Cell membrane</location>
        <topology evidence="15">Multi-pass membrane protein</topology>
    </subcellularLocation>
</comment>
<keyword evidence="3 15" id="KW-1003">Cell membrane</keyword>
<organism evidence="17 18">
    <name type="scientific">Anabas testudineus</name>
    <name type="common">Climbing perch</name>
    <name type="synonym">Anthias testudineus</name>
    <dbReference type="NCBI Taxonomy" id="64144"/>
    <lineage>
        <taxon>Eukaryota</taxon>
        <taxon>Metazoa</taxon>
        <taxon>Chordata</taxon>
        <taxon>Craniata</taxon>
        <taxon>Vertebrata</taxon>
        <taxon>Euteleostomi</taxon>
        <taxon>Actinopterygii</taxon>
        <taxon>Neopterygii</taxon>
        <taxon>Teleostei</taxon>
        <taxon>Neoteleostei</taxon>
        <taxon>Acanthomorphata</taxon>
        <taxon>Anabantaria</taxon>
        <taxon>Anabantiformes</taxon>
        <taxon>Anabantoidei</taxon>
        <taxon>Anabantidae</taxon>
        <taxon>Anabas</taxon>
    </lineage>
</organism>
<evidence type="ECO:0000256" key="7">
    <source>
        <dbReference type="ARBA" id="ARBA00022737"/>
    </source>
</evidence>
<feature type="transmembrane region" description="Helical" evidence="15">
    <location>
        <begin position="574"/>
        <end position="600"/>
    </location>
</feature>
<evidence type="ECO:0000256" key="11">
    <source>
        <dbReference type="ARBA" id="ARBA00023157"/>
    </source>
</evidence>